<evidence type="ECO:0000256" key="2">
    <source>
        <dbReference type="ARBA" id="ARBA00022448"/>
    </source>
</evidence>
<keyword evidence="11" id="KW-1185">Reference proteome</keyword>
<dbReference type="InterPro" id="IPR052157">
    <property type="entry name" value="BCAA_transport_permease"/>
</dbReference>
<dbReference type="GO" id="GO:0022857">
    <property type="term" value="F:transmembrane transporter activity"/>
    <property type="evidence" value="ECO:0007669"/>
    <property type="project" value="InterPro"/>
</dbReference>
<keyword evidence="2" id="KW-0813">Transport</keyword>
<protein>
    <submittedName>
        <fullName evidence="10">Branched-chain amino acid ABC transporter permease</fullName>
    </submittedName>
</protein>
<dbReference type="GO" id="GO:0006865">
    <property type="term" value="P:amino acid transport"/>
    <property type="evidence" value="ECO:0007669"/>
    <property type="project" value="UniProtKB-KW"/>
</dbReference>
<dbReference type="EMBL" id="PGTB01000001">
    <property type="protein sequence ID" value="PJE38658.1"/>
    <property type="molecule type" value="Genomic_DNA"/>
</dbReference>
<dbReference type="GO" id="GO:0005886">
    <property type="term" value="C:plasma membrane"/>
    <property type="evidence" value="ECO:0007669"/>
    <property type="project" value="UniProtKB-SubCell"/>
</dbReference>
<evidence type="ECO:0000313" key="10">
    <source>
        <dbReference type="EMBL" id="PJE38658.1"/>
    </source>
</evidence>
<keyword evidence="5" id="KW-0029">Amino-acid transport</keyword>
<feature type="transmembrane region" description="Helical" evidence="9">
    <location>
        <begin position="147"/>
        <end position="166"/>
    </location>
</feature>
<evidence type="ECO:0000256" key="7">
    <source>
        <dbReference type="ARBA" id="ARBA00023136"/>
    </source>
</evidence>
<feature type="transmembrane region" description="Helical" evidence="9">
    <location>
        <begin position="65"/>
        <end position="85"/>
    </location>
</feature>
<dbReference type="PANTHER" id="PTHR11795">
    <property type="entry name" value="BRANCHED-CHAIN AMINO ACID TRANSPORT SYSTEM PERMEASE PROTEIN LIVH"/>
    <property type="match status" value="1"/>
</dbReference>
<feature type="transmembrane region" description="Helical" evidence="9">
    <location>
        <begin position="12"/>
        <end position="30"/>
    </location>
</feature>
<feature type="transmembrane region" description="Helical" evidence="9">
    <location>
        <begin position="258"/>
        <end position="282"/>
    </location>
</feature>
<reference evidence="10 11" key="1">
    <citation type="journal article" date="2018" name="Int. J. Syst. Evol. Microbiol.">
        <title>Pseudooceanicola lipolyticus sp. nov., a marine alphaproteobacterium, reclassification of Oceanicola flagellatus as Pseudooceanicola flagellatus comb. nov. and emended description of the genus Pseudooceanicola.</title>
        <authorList>
            <person name="Huang M.-M."/>
            <person name="Guo L.-L."/>
            <person name="Wu Y.-H."/>
            <person name="Lai Q.-L."/>
            <person name="Shao Z.-Z."/>
            <person name="Wang C.-S."/>
            <person name="Wu M."/>
            <person name="Xu X.-W."/>
        </authorList>
    </citation>
    <scope>NUCLEOTIDE SEQUENCE [LARGE SCALE GENOMIC DNA]</scope>
    <source>
        <strain evidence="10 11">157</strain>
    </source>
</reference>
<feature type="transmembrane region" description="Helical" evidence="9">
    <location>
        <begin position="192"/>
        <end position="218"/>
    </location>
</feature>
<dbReference type="OrthoDB" id="9807115at2"/>
<comment type="subcellular location">
    <subcellularLocation>
        <location evidence="1">Cell membrane</location>
        <topology evidence="1">Multi-pass membrane protein</topology>
    </subcellularLocation>
</comment>
<comment type="similarity">
    <text evidence="8">Belongs to the binding-protein-dependent transport system permease family. LivHM subfamily.</text>
</comment>
<dbReference type="CDD" id="cd06582">
    <property type="entry name" value="TM_PBP1_LivH_like"/>
    <property type="match status" value="1"/>
</dbReference>
<keyword evidence="4 9" id="KW-0812">Transmembrane</keyword>
<sequence>MDTAILIDIVKSGLVLGALYALMATGLSLVWTTLGIFNFAHGAFIALGAYLAWQFSSTDAWGLPMVPAILLSSVVMFAIGALLHFLLVKPFERRQDIVLISVISTLAGAVILENGLQLIWGARSKQIPSLADGAVEFGALSLRNSELLLMALVLAILLCVGMFLRYSRPGRSMRAVAQNQDAAALLGLNVPLYFSIVFGIAALTAGLAGVFVGTLRFMSPSMGSEPLMKALIVVIFGGVARFSSPIYAALIIGQIEAFSVYFVGLYWAPAVLFFTMIVVLLFKPEGLFGKYQRTL</sequence>
<evidence type="ECO:0000256" key="6">
    <source>
        <dbReference type="ARBA" id="ARBA00022989"/>
    </source>
</evidence>
<dbReference type="PANTHER" id="PTHR11795:SF442">
    <property type="entry name" value="ABC TRANSPORTER ATP-BINDING PROTEIN"/>
    <property type="match status" value="1"/>
</dbReference>
<evidence type="ECO:0000256" key="3">
    <source>
        <dbReference type="ARBA" id="ARBA00022475"/>
    </source>
</evidence>
<comment type="caution">
    <text evidence="10">The sequence shown here is derived from an EMBL/GenBank/DDBJ whole genome shotgun (WGS) entry which is preliminary data.</text>
</comment>
<dbReference type="Proteomes" id="UP000231553">
    <property type="component" value="Unassembled WGS sequence"/>
</dbReference>
<dbReference type="AlphaFoldDB" id="A0A2M8J7A0"/>
<evidence type="ECO:0000256" key="1">
    <source>
        <dbReference type="ARBA" id="ARBA00004651"/>
    </source>
</evidence>
<feature type="transmembrane region" description="Helical" evidence="9">
    <location>
        <begin position="230"/>
        <end position="252"/>
    </location>
</feature>
<gene>
    <name evidence="10" type="ORF">CVM52_00585</name>
</gene>
<dbReference type="Pfam" id="PF02653">
    <property type="entry name" value="BPD_transp_2"/>
    <property type="match status" value="1"/>
</dbReference>
<evidence type="ECO:0000256" key="5">
    <source>
        <dbReference type="ARBA" id="ARBA00022970"/>
    </source>
</evidence>
<keyword evidence="7 9" id="KW-0472">Membrane</keyword>
<organism evidence="10 11">
    <name type="scientific">Pseudooceanicola lipolyticus</name>
    <dbReference type="NCBI Taxonomy" id="2029104"/>
    <lineage>
        <taxon>Bacteria</taxon>
        <taxon>Pseudomonadati</taxon>
        <taxon>Pseudomonadota</taxon>
        <taxon>Alphaproteobacteria</taxon>
        <taxon>Rhodobacterales</taxon>
        <taxon>Paracoccaceae</taxon>
        <taxon>Pseudooceanicola</taxon>
    </lineage>
</organism>
<dbReference type="RefSeq" id="WP_100160787.1">
    <property type="nucleotide sequence ID" value="NZ_PGTB01000001.1"/>
</dbReference>
<name>A0A2M8J7A0_9RHOB</name>
<feature type="transmembrane region" description="Helical" evidence="9">
    <location>
        <begin position="97"/>
        <end position="116"/>
    </location>
</feature>
<keyword evidence="6 9" id="KW-1133">Transmembrane helix</keyword>
<proteinExistence type="inferred from homology"/>
<evidence type="ECO:0000256" key="9">
    <source>
        <dbReference type="SAM" id="Phobius"/>
    </source>
</evidence>
<keyword evidence="3" id="KW-1003">Cell membrane</keyword>
<feature type="transmembrane region" description="Helical" evidence="9">
    <location>
        <begin position="36"/>
        <end position="53"/>
    </location>
</feature>
<accession>A0A2M8J7A0</accession>
<evidence type="ECO:0000313" key="11">
    <source>
        <dbReference type="Proteomes" id="UP000231553"/>
    </source>
</evidence>
<evidence type="ECO:0000256" key="4">
    <source>
        <dbReference type="ARBA" id="ARBA00022692"/>
    </source>
</evidence>
<dbReference type="InterPro" id="IPR001851">
    <property type="entry name" value="ABC_transp_permease"/>
</dbReference>
<evidence type="ECO:0000256" key="8">
    <source>
        <dbReference type="ARBA" id="ARBA00037998"/>
    </source>
</evidence>